<dbReference type="InterPro" id="IPR003010">
    <property type="entry name" value="C-N_Hydrolase"/>
</dbReference>
<dbReference type="InterPro" id="IPR036526">
    <property type="entry name" value="C-N_Hydrolase_sf"/>
</dbReference>
<accession>A0ABX0UV27</accession>
<evidence type="ECO:0000259" key="1">
    <source>
        <dbReference type="PROSITE" id="PS50263"/>
    </source>
</evidence>
<feature type="domain" description="CN hydrolase" evidence="1">
    <location>
        <begin position="19"/>
        <end position="251"/>
    </location>
</feature>
<dbReference type="Pfam" id="PF00795">
    <property type="entry name" value="CN_hydrolase"/>
    <property type="match status" value="1"/>
</dbReference>
<sequence length="273" mass="31005">MSLSAGNFNFKMQEQESELSVTLIQTDLSWEDVTANLSSLEEKIASLNEPADIIVLPEMFNSGFTMNTDLAEPMNLTTTRWMKQMAATTGALLIGSFAVKESGNFYNRLLCVRPDGSLVHTDKRHLFSIGNEHHTYTAGKERLMLTWKGWKICPLICYDLRFPVWSRNSISNPYDLLIYVANWPARRTHAWNTLLKARAIENQSYVVGVNRIGKDGNNLDYQGDSAVLDFLGEPLVMLFDGETEKTVRLSKQELEDYRKAFPALSDGDFFDLR</sequence>
<name>A0ABX0UV27_9BACT</name>
<gene>
    <name evidence="2" type="ORF">FHS68_004829</name>
</gene>
<dbReference type="PANTHER" id="PTHR47799">
    <property type="entry name" value="OMEGA-AMIDASE YAFV"/>
    <property type="match status" value="1"/>
</dbReference>
<comment type="caution">
    <text evidence="2">The sequence shown here is derived from an EMBL/GenBank/DDBJ whole genome shotgun (WGS) entry which is preliminary data.</text>
</comment>
<organism evidence="2 3">
    <name type="scientific">Dyadobacter arcticus</name>
    <dbReference type="NCBI Taxonomy" id="1078754"/>
    <lineage>
        <taxon>Bacteria</taxon>
        <taxon>Pseudomonadati</taxon>
        <taxon>Bacteroidota</taxon>
        <taxon>Cytophagia</taxon>
        <taxon>Cytophagales</taxon>
        <taxon>Spirosomataceae</taxon>
        <taxon>Dyadobacter</taxon>
    </lineage>
</organism>
<dbReference type="Proteomes" id="UP001179181">
    <property type="component" value="Unassembled WGS sequence"/>
</dbReference>
<dbReference type="PROSITE" id="PS50263">
    <property type="entry name" value="CN_HYDROLASE"/>
    <property type="match status" value="1"/>
</dbReference>
<keyword evidence="3" id="KW-1185">Reference proteome</keyword>
<protein>
    <submittedName>
        <fullName evidence="2">Amidohydrolase</fullName>
    </submittedName>
</protein>
<reference evidence="2 3" key="1">
    <citation type="submission" date="2020-03" db="EMBL/GenBank/DDBJ databases">
        <title>Genomic Encyclopedia of Type Strains, Phase IV (KMG-IV): sequencing the most valuable type-strain genomes for metagenomic binning, comparative biology and taxonomic classification.</title>
        <authorList>
            <person name="Goeker M."/>
        </authorList>
    </citation>
    <scope>NUCLEOTIDE SEQUENCE [LARGE SCALE GENOMIC DNA]</scope>
    <source>
        <strain evidence="2 3">DSM 102865</strain>
    </source>
</reference>
<dbReference type="InterPro" id="IPR052737">
    <property type="entry name" value="Omega-amidase_YafV"/>
</dbReference>
<dbReference type="EMBL" id="JAASQJ010000005">
    <property type="protein sequence ID" value="NIJ55640.1"/>
    <property type="molecule type" value="Genomic_DNA"/>
</dbReference>
<dbReference type="PANTHER" id="PTHR47799:SF1">
    <property type="entry name" value="OMEGA-AMIDASE YAFV"/>
    <property type="match status" value="1"/>
</dbReference>
<dbReference type="SUPFAM" id="SSF56317">
    <property type="entry name" value="Carbon-nitrogen hydrolase"/>
    <property type="match status" value="1"/>
</dbReference>
<proteinExistence type="predicted"/>
<dbReference type="NCBIfam" id="NF007757">
    <property type="entry name" value="PRK10438.1"/>
    <property type="match status" value="1"/>
</dbReference>
<evidence type="ECO:0000313" key="2">
    <source>
        <dbReference type="EMBL" id="NIJ55640.1"/>
    </source>
</evidence>
<dbReference type="Gene3D" id="3.60.110.10">
    <property type="entry name" value="Carbon-nitrogen hydrolase"/>
    <property type="match status" value="1"/>
</dbReference>
<dbReference type="RefSeq" id="WP_229212037.1">
    <property type="nucleotide sequence ID" value="NZ_JAASQJ010000005.1"/>
</dbReference>
<dbReference type="CDD" id="cd07575">
    <property type="entry name" value="Xc-1258_like"/>
    <property type="match status" value="1"/>
</dbReference>
<evidence type="ECO:0000313" key="3">
    <source>
        <dbReference type="Proteomes" id="UP001179181"/>
    </source>
</evidence>